<protein>
    <submittedName>
        <fullName evidence="2">Uncharacterized protein</fullName>
    </submittedName>
</protein>
<organism evidence="2 3">
    <name type="scientific">Rotaria socialis</name>
    <dbReference type="NCBI Taxonomy" id="392032"/>
    <lineage>
        <taxon>Eukaryota</taxon>
        <taxon>Metazoa</taxon>
        <taxon>Spiralia</taxon>
        <taxon>Gnathifera</taxon>
        <taxon>Rotifera</taxon>
        <taxon>Eurotatoria</taxon>
        <taxon>Bdelloidea</taxon>
        <taxon>Philodinida</taxon>
        <taxon>Philodinidae</taxon>
        <taxon>Rotaria</taxon>
    </lineage>
</organism>
<proteinExistence type="predicted"/>
<sequence length="54" mass="6230">WLIFGPHVQEIWHTHEGMRLSRECDAAEDGRAAMFNNPRGKRILVKNNLGCLKL</sequence>
<reference evidence="2" key="1">
    <citation type="submission" date="2021-02" db="EMBL/GenBank/DDBJ databases">
        <authorList>
            <person name="Nowell W R."/>
        </authorList>
    </citation>
    <scope>NUCLEOTIDE SEQUENCE</scope>
</reference>
<feature type="non-terminal residue" evidence="2">
    <location>
        <position position="54"/>
    </location>
</feature>
<keyword evidence="3" id="KW-1185">Reference proteome</keyword>
<gene>
    <name evidence="1" type="ORF">UJA718_LOCUS44179</name>
    <name evidence="2" type="ORF">UJA718_LOCUS44196</name>
</gene>
<evidence type="ECO:0000313" key="1">
    <source>
        <dbReference type="EMBL" id="CAF4868706.1"/>
    </source>
</evidence>
<dbReference type="AlphaFoldDB" id="A0A821T240"/>
<name>A0A821T240_9BILA</name>
<evidence type="ECO:0000313" key="2">
    <source>
        <dbReference type="EMBL" id="CAF4869134.1"/>
    </source>
</evidence>
<feature type="non-terminal residue" evidence="2">
    <location>
        <position position="1"/>
    </location>
</feature>
<dbReference type="Proteomes" id="UP000663873">
    <property type="component" value="Unassembled WGS sequence"/>
</dbReference>
<accession>A0A821T240</accession>
<dbReference type="EMBL" id="CAJOBP010066777">
    <property type="protein sequence ID" value="CAF4869134.1"/>
    <property type="molecule type" value="Genomic_DNA"/>
</dbReference>
<dbReference type="EMBL" id="CAJOBP010066663">
    <property type="protein sequence ID" value="CAF4868706.1"/>
    <property type="molecule type" value="Genomic_DNA"/>
</dbReference>
<evidence type="ECO:0000313" key="3">
    <source>
        <dbReference type="Proteomes" id="UP000663873"/>
    </source>
</evidence>
<comment type="caution">
    <text evidence="2">The sequence shown here is derived from an EMBL/GenBank/DDBJ whole genome shotgun (WGS) entry which is preliminary data.</text>
</comment>